<proteinExistence type="predicted"/>
<dbReference type="AlphaFoldDB" id="A0A812WB47"/>
<name>A0A812WB47_SYMPI</name>
<dbReference type="SUPFAM" id="SSF50985">
    <property type="entry name" value="RCC1/BLIP-II"/>
    <property type="match status" value="1"/>
</dbReference>
<comment type="caution">
    <text evidence="2">The sequence shown here is derived from an EMBL/GenBank/DDBJ whole genome shotgun (WGS) entry which is preliminary data.</text>
</comment>
<reference evidence="2" key="1">
    <citation type="submission" date="2021-02" db="EMBL/GenBank/DDBJ databases">
        <authorList>
            <person name="Dougan E. K."/>
            <person name="Rhodes N."/>
            <person name="Thang M."/>
            <person name="Chan C."/>
        </authorList>
    </citation>
    <scope>NUCLEOTIDE SEQUENCE</scope>
</reference>
<dbReference type="InterPro" id="IPR009091">
    <property type="entry name" value="RCC1/BLIP-II"/>
</dbReference>
<dbReference type="OrthoDB" id="538768at2759"/>
<gene>
    <name evidence="2" type="primary">UVR8</name>
    <name evidence="2" type="ORF">SPIL2461_LOCUS18628</name>
</gene>
<evidence type="ECO:0000256" key="1">
    <source>
        <dbReference type="SAM" id="MobiDB-lite"/>
    </source>
</evidence>
<dbReference type="Gene3D" id="2.130.10.30">
    <property type="entry name" value="Regulator of chromosome condensation 1/beta-lactamase-inhibitor protein II"/>
    <property type="match status" value="1"/>
</dbReference>
<evidence type="ECO:0000313" key="2">
    <source>
        <dbReference type="EMBL" id="CAE7673570.1"/>
    </source>
</evidence>
<organism evidence="2 3">
    <name type="scientific">Symbiodinium pilosum</name>
    <name type="common">Dinoflagellate</name>
    <dbReference type="NCBI Taxonomy" id="2952"/>
    <lineage>
        <taxon>Eukaryota</taxon>
        <taxon>Sar</taxon>
        <taxon>Alveolata</taxon>
        <taxon>Dinophyceae</taxon>
        <taxon>Suessiales</taxon>
        <taxon>Symbiodiniaceae</taxon>
        <taxon>Symbiodinium</taxon>
    </lineage>
</organism>
<accession>A0A812WB47</accession>
<protein>
    <submittedName>
        <fullName evidence="2">UVR8 protein</fullName>
    </submittedName>
</protein>
<feature type="non-terminal residue" evidence="2">
    <location>
        <position position="79"/>
    </location>
</feature>
<keyword evidence="3" id="KW-1185">Reference proteome</keyword>
<dbReference type="Pfam" id="PF13540">
    <property type="entry name" value="RCC1_2"/>
    <property type="match status" value="1"/>
</dbReference>
<feature type="region of interest" description="Disordered" evidence="1">
    <location>
        <begin position="53"/>
        <end position="79"/>
    </location>
</feature>
<evidence type="ECO:0000313" key="3">
    <source>
        <dbReference type="Proteomes" id="UP000649617"/>
    </source>
</evidence>
<dbReference type="Proteomes" id="UP000649617">
    <property type="component" value="Unassembled WGS sequence"/>
</dbReference>
<feature type="non-terminal residue" evidence="2">
    <location>
        <position position="1"/>
    </location>
</feature>
<dbReference type="EMBL" id="CAJNIZ010043947">
    <property type="protein sequence ID" value="CAE7673570.1"/>
    <property type="molecule type" value="Genomic_DNA"/>
</dbReference>
<sequence length="79" mass="7948">GWLAGQMGDALPPIDLGSSSMAAEIATGPYHVCVRLTDGKAKCWGRNDIGQLGVADTSDRGDAGGEMGDSLPTVDVGTG</sequence>